<gene>
    <name evidence="1" type="ORF">P3X46_025163</name>
</gene>
<sequence>MDVGHILVGRPWFDHDMIHTTKPNTYSFYKGNKRYTLHTFKEEVKQLTTKSSTTSTINGYLSAEKFKAESSEMVVMYAIVNEVAKSN</sequence>
<keyword evidence="2" id="KW-1185">Reference proteome</keyword>
<evidence type="ECO:0000313" key="2">
    <source>
        <dbReference type="Proteomes" id="UP001174677"/>
    </source>
</evidence>
<dbReference type="Proteomes" id="UP001174677">
    <property type="component" value="Chromosome 14"/>
</dbReference>
<dbReference type="EMBL" id="JARPOI010000014">
    <property type="protein sequence ID" value="KAJ9159678.1"/>
    <property type="molecule type" value="Genomic_DNA"/>
</dbReference>
<accession>A0ABQ9L7D9</accession>
<evidence type="ECO:0000313" key="1">
    <source>
        <dbReference type="EMBL" id="KAJ9159678.1"/>
    </source>
</evidence>
<protein>
    <submittedName>
        <fullName evidence="1">Uncharacterized protein</fullName>
    </submittedName>
</protein>
<organism evidence="1 2">
    <name type="scientific">Hevea brasiliensis</name>
    <name type="common">Para rubber tree</name>
    <name type="synonym">Siphonia brasiliensis</name>
    <dbReference type="NCBI Taxonomy" id="3981"/>
    <lineage>
        <taxon>Eukaryota</taxon>
        <taxon>Viridiplantae</taxon>
        <taxon>Streptophyta</taxon>
        <taxon>Embryophyta</taxon>
        <taxon>Tracheophyta</taxon>
        <taxon>Spermatophyta</taxon>
        <taxon>Magnoliopsida</taxon>
        <taxon>eudicotyledons</taxon>
        <taxon>Gunneridae</taxon>
        <taxon>Pentapetalae</taxon>
        <taxon>rosids</taxon>
        <taxon>fabids</taxon>
        <taxon>Malpighiales</taxon>
        <taxon>Euphorbiaceae</taxon>
        <taxon>Crotonoideae</taxon>
        <taxon>Micrandreae</taxon>
        <taxon>Hevea</taxon>
    </lineage>
</organism>
<name>A0ABQ9L7D9_HEVBR</name>
<comment type="caution">
    <text evidence="1">The sequence shown here is derived from an EMBL/GenBank/DDBJ whole genome shotgun (WGS) entry which is preliminary data.</text>
</comment>
<reference evidence="1" key="1">
    <citation type="journal article" date="2023" name="Plant Biotechnol. J.">
        <title>Chromosome-level wild Hevea brasiliensis genome provides new tools for genomic-assisted breeding and valuable loci to elevate rubber yield.</title>
        <authorList>
            <person name="Cheng H."/>
            <person name="Song X."/>
            <person name="Hu Y."/>
            <person name="Wu T."/>
            <person name="Yang Q."/>
            <person name="An Z."/>
            <person name="Feng S."/>
            <person name="Deng Z."/>
            <person name="Wu W."/>
            <person name="Zeng X."/>
            <person name="Tu M."/>
            <person name="Wang X."/>
            <person name="Huang H."/>
        </authorList>
    </citation>
    <scope>NUCLEOTIDE SEQUENCE</scope>
    <source>
        <strain evidence="1">MT/VB/25A 57/8</strain>
    </source>
</reference>
<proteinExistence type="predicted"/>